<evidence type="ECO:0000256" key="4">
    <source>
        <dbReference type="ARBA" id="ARBA00022927"/>
    </source>
</evidence>
<evidence type="ECO:0000256" key="5">
    <source>
        <dbReference type="ARBA" id="ARBA00023010"/>
    </source>
</evidence>
<feature type="compositionally biased region" description="Low complexity" evidence="8">
    <location>
        <begin position="53"/>
        <end position="68"/>
    </location>
</feature>
<evidence type="ECO:0000256" key="8">
    <source>
        <dbReference type="SAM" id="MobiDB-lite"/>
    </source>
</evidence>
<feature type="region of interest" description="Disordered" evidence="8">
    <location>
        <begin position="215"/>
        <end position="369"/>
    </location>
</feature>
<feature type="compositionally biased region" description="Low complexity" evidence="8">
    <location>
        <begin position="435"/>
        <end position="450"/>
    </location>
</feature>
<feature type="region of interest" description="Disordered" evidence="8">
    <location>
        <begin position="383"/>
        <end position="498"/>
    </location>
</feature>
<keyword evidence="4" id="KW-0653">Protein transport</keyword>
<dbReference type="GO" id="GO:0005643">
    <property type="term" value="C:nuclear pore"/>
    <property type="evidence" value="ECO:0007669"/>
    <property type="project" value="UniProtKB-SubCell"/>
</dbReference>
<keyword evidence="5" id="KW-0811">Translocation</keyword>
<dbReference type="Gene3D" id="2.30.29.30">
    <property type="entry name" value="Pleckstrin-homology domain (PH domain)/Phosphotyrosine-binding domain (PTB)"/>
    <property type="match status" value="1"/>
</dbReference>
<proteinExistence type="predicted"/>
<protein>
    <recommendedName>
        <fullName evidence="9">RanBD1 domain-containing protein</fullName>
    </recommendedName>
</protein>
<dbReference type="EMBL" id="AYKW01000019">
    <property type="protein sequence ID" value="PIL29732.1"/>
    <property type="molecule type" value="Genomic_DNA"/>
</dbReference>
<evidence type="ECO:0000256" key="1">
    <source>
        <dbReference type="ARBA" id="ARBA00004567"/>
    </source>
</evidence>
<feature type="region of interest" description="Disordered" evidence="8">
    <location>
        <begin position="1"/>
        <end position="81"/>
    </location>
</feature>
<evidence type="ECO:0000256" key="2">
    <source>
        <dbReference type="ARBA" id="ARBA00022448"/>
    </source>
</evidence>
<dbReference type="GO" id="GO:0015031">
    <property type="term" value="P:protein transport"/>
    <property type="evidence" value="ECO:0007669"/>
    <property type="project" value="UniProtKB-KW"/>
</dbReference>
<dbReference type="InterPro" id="IPR000156">
    <property type="entry name" value="Ran_bind_dom"/>
</dbReference>
<dbReference type="STRING" id="1077348.A0A2G8S7H2"/>
<keyword evidence="6" id="KW-0906">Nuclear pore complex</keyword>
<feature type="compositionally biased region" description="Low complexity" evidence="8">
    <location>
        <begin position="309"/>
        <end position="369"/>
    </location>
</feature>
<feature type="domain" description="RanBD1" evidence="9">
    <location>
        <begin position="557"/>
        <end position="621"/>
    </location>
</feature>
<dbReference type="SMART" id="SM00160">
    <property type="entry name" value="RanBD"/>
    <property type="match status" value="1"/>
</dbReference>
<dbReference type="CDD" id="cd13170">
    <property type="entry name" value="RanBD_NUP50"/>
    <property type="match status" value="1"/>
</dbReference>
<dbReference type="Pfam" id="PF08911">
    <property type="entry name" value="NUP50"/>
    <property type="match status" value="1"/>
</dbReference>
<dbReference type="PANTHER" id="PTHR38697:SF1">
    <property type="entry name" value="NUCLEAR PORE COMPLEX PROTEIN SIMILAR TO S. CEREVISIAE NUP2 (EUROFUNG)"/>
    <property type="match status" value="1"/>
</dbReference>
<dbReference type="Pfam" id="PF00638">
    <property type="entry name" value="Ran_BP1"/>
    <property type="match status" value="1"/>
</dbReference>
<dbReference type="InterPro" id="IPR015007">
    <property type="entry name" value="NUP2/50/61"/>
</dbReference>
<evidence type="ECO:0000259" key="9">
    <source>
        <dbReference type="PROSITE" id="PS50196"/>
    </source>
</evidence>
<feature type="compositionally biased region" description="Pro residues" evidence="8">
    <location>
        <begin position="234"/>
        <end position="247"/>
    </location>
</feature>
<feature type="region of interest" description="Disordered" evidence="8">
    <location>
        <begin position="511"/>
        <end position="570"/>
    </location>
</feature>
<feature type="compositionally biased region" description="Low complexity" evidence="8">
    <location>
        <begin position="248"/>
        <end position="267"/>
    </location>
</feature>
<dbReference type="InterPro" id="IPR053074">
    <property type="entry name" value="NPC_Nucleoporin"/>
</dbReference>
<evidence type="ECO:0000313" key="11">
    <source>
        <dbReference type="Proteomes" id="UP000230002"/>
    </source>
</evidence>
<dbReference type="OrthoDB" id="185618at2759"/>
<name>A0A2G8S7H2_9APHY</name>
<comment type="caution">
    <text evidence="10">The sequence shown here is derived from an EMBL/GenBank/DDBJ whole genome shotgun (WGS) entry which is preliminary data.</text>
</comment>
<feature type="compositionally biased region" description="Basic and acidic residues" evidence="8">
    <location>
        <begin position="1"/>
        <end position="14"/>
    </location>
</feature>
<dbReference type="SUPFAM" id="SSF50729">
    <property type="entry name" value="PH domain-like"/>
    <property type="match status" value="1"/>
</dbReference>
<dbReference type="PROSITE" id="PS50196">
    <property type="entry name" value="RANBD1"/>
    <property type="match status" value="1"/>
</dbReference>
<feature type="compositionally biased region" description="Low complexity" evidence="8">
    <location>
        <begin position="403"/>
        <end position="425"/>
    </location>
</feature>
<evidence type="ECO:0000256" key="6">
    <source>
        <dbReference type="ARBA" id="ARBA00023132"/>
    </source>
</evidence>
<sequence>MKRAAEKQLVKDGRDDDEEEELEEVSKTGFKKADESVLAGRQIKALPRRNGLAANAASVRAPSATTAEPTPPSKFAGFSGFGAPTNTSAPFSFASTSSAPPAAPKLTPAVPAASPLSFSSTSAQPPLFGGASVSSSASPATKAFASIVGSSSAESIPPTSIEDDQREVDYYKALRGLNVSFLSAVSKAIESDPFVDVADLLERYKALRVSVKSDFDEKARPAAKAPTESKPAEAPKPPPAFSMPAPPASYAGFKSPAPASTAATSPPTGGGFVPKLESSKSAPSLGSPFSFATSKPAAESSATSEPPKSAFSFGSTTAGTGPASGSAFSFGAPSSSSTSIFGSKAPGSSSTSLFPPSTSSTSIFGASSSSTSIFGSGSTFGAKPLAADSSNDADDEKDEKKPSVPFTFTSSRSSTPFGAGTGATTPEKDKDKEQAGSGFSFGSASPGKPSVFSGFGTAKAGSIGNPVGFGFGSPPRTPDIDGAAGSSADSGPVKSLPFSFGAPKASPFAFGSGAPLTTSASGEDKKEGGSSGEGTPAAEEPKPLLASSSAHDLEGEGEEDEETTHEIRSKVFKMTKDKDGKAQWGDLGVGMLRLKRHKETDARRVLLRNSGTGKITINFLVHGGLNPTVSDKVVSFMGHADGASTPYRIRCKTADQAKDLKAALDRELEFVKSKDS</sequence>
<organism evidence="10 11">
    <name type="scientific">Ganoderma sinense ZZ0214-1</name>
    <dbReference type="NCBI Taxonomy" id="1077348"/>
    <lineage>
        <taxon>Eukaryota</taxon>
        <taxon>Fungi</taxon>
        <taxon>Dikarya</taxon>
        <taxon>Basidiomycota</taxon>
        <taxon>Agaricomycotina</taxon>
        <taxon>Agaricomycetes</taxon>
        <taxon>Polyporales</taxon>
        <taxon>Polyporaceae</taxon>
        <taxon>Ganoderma</taxon>
    </lineage>
</organism>
<accession>A0A2G8S7H2</accession>
<keyword evidence="2" id="KW-0813">Transport</keyword>
<evidence type="ECO:0000256" key="7">
    <source>
        <dbReference type="ARBA" id="ARBA00023242"/>
    </source>
</evidence>
<dbReference type="Proteomes" id="UP000230002">
    <property type="component" value="Unassembled WGS sequence"/>
</dbReference>
<keyword evidence="11" id="KW-1185">Reference proteome</keyword>
<dbReference type="InterPro" id="IPR011993">
    <property type="entry name" value="PH-like_dom_sf"/>
</dbReference>
<evidence type="ECO:0000313" key="10">
    <source>
        <dbReference type="EMBL" id="PIL29732.1"/>
    </source>
</evidence>
<dbReference type="GO" id="GO:0051028">
    <property type="term" value="P:mRNA transport"/>
    <property type="evidence" value="ECO:0007669"/>
    <property type="project" value="UniProtKB-KW"/>
</dbReference>
<dbReference type="PANTHER" id="PTHR38697">
    <property type="entry name" value="NUCLEAR PORE COMPLEX PROTEIN SIMILAR TO S. CEREVISIAE NUP2 (EUROFUNG)"/>
    <property type="match status" value="1"/>
</dbReference>
<keyword evidence="7" id="KW-0539">Nucleus</keyword>
<gene>
    <name evidence="10" type="ORF">GSI_08171</name>
</gene>
<keyword evidence="3" id="KW-0509">mRNA transport</keyword>
<reference evidence="10 11" key="1">
    <citation type="journal article" date="2015" name="Sci. Rep.">
        <title>Chromosome-level genome map provides insights into diverse defense mechanisms in the medicinal fungus Ganoderma sinense.</title>
        <authorList>
            <person name="Zhu Y."/>
            <person name="Xu J."/>
            <person name="Sun C."/>
            <person name="Zhou S."/>
            <person name="Xu H."/>
            <person name="Nelson D.R."/>
            <person name="Qian J."/>
            <person name="Song J."/>
            <person name="Luo H."/>
            <person name="Xiang L."/>
            <person name="Li Y."/>
            <person name="Xu Z."/>
            <person name="Ji A."/>
            <person name="Wang L."/>
            <person name="Lu S."/>
            <person name="Hayward A."/>
            <person name="Sun W."/>
            <person name="Li X."/>
            <person name="Schwartz D.C."/>
            <person name="Wang Y."/>
            <person name="Chen S."/>
        </authorList>
    </citation>
    <scope>NUCLEOTIDE SEQUENCE [LARGE SCALE GENOMIC DNA]</scope>
    <source>
        <strain evidence="10 11">ZZ0214-1</strain>
    </source>
</reference>
<evidence type="ECO:0000256" key="3">
    <source>
        <dbReference type="ARBA" id="ARBA00022816"/>
    </source>
</evidence>
<dbReference type="AlphaFoldDB" id="A0A2G8S7H2"/>
<comment type="subcellular location">
    <subcellularLocation>
        <location evidence="1">Nucleus</location>
        <location evidence="1">Nuclear pore complex</location>
    </subcellularLocation>
</comment>